<proteinExistence type="predicted"/>
<evidence type="ECO:0000313" key="1">
    <source>
        <dbReference type="EMBL" id="KAI5070977.1"/>
    </source>
</evidence>
<dbReference type="AlphaFoldDB" id="A0A9D4UP25"/>
<gene>
    <name evidence="1" type="ORF">GOP47_0013228</name>
</gene>
<dbReference type="EMBL" id="JABFUD020000013">
    <property type="protein sequence ID" value="KAI5070977.1"/>
    <property type="molecule type" value="Genomic_DNA"/>
</dbReference>
<dbReference type="OrthoDB" id="1988620at2759"/>
<evidence type="ECO:0000313" key="2">
    <source>
        <dbReference type="Proteomes" id="UP000886520"/>
    </source>
</evidence>
<keyword evidence="2" id="KW-1185">Reference proteome</keyword>
<dbReference type="Proteomes" id="UP000886520">
    <property type="component" value="Chromosome 13"/>
</dbReference>
<accession>A0A9D4UP25</accession>
<name>A0A9D4UP25_ADICA</name>
<protein>
    <submittedName>
        <fullName evidence="1">Uncharacterized protein</fullName>
    </submittedName>
</protein>
<reference evidence="1" key="1">
    <citation type="submission" date="2021-01" db="EMBL/GenBank/DDBJ databases">
        <title>Adiantum capillus-veneris genome.</title>
        <authorList>
            <person name="Fang Y."/>
            <person name="Liao Q."/>
        </authorList>
    </citation>
    <scope>NUCLEOTIDE SEQUENCE</scope>
    <source>
        <strain evidence="1">H3</strain>
        <tissue evidence="1">Leaf</tissue>
    </source>
</reference>
<sequence>MSDQGSVEMTVAVFDPNEVETQVWLKRIGLYEFECLPWDAWAENEFVEQQWNMIKESDGVITGDVRLTPRLVSKVLKVPYLPVPAKGRKVTDSR</sequence>
<organism evidence="1 2">
    <name type="scientific">Adiantum capillus-veneris</name>
    <name type="common">Maidenhair fern</name>
    <dbReference type="NCBI Taxonomy" id="13818"/>
    <lineage>
        <taxon>Eukaryota</taxon>
        <taxon>Viridiplantae</taxon>
        <taxon>Streptophyta</taxon>
        <taxon>Embryophyta</taxon>
        <taxon>Tracheophyta</taxon>
        <taxon>Polypodiopsida</taxon>
        <taxon>Polypodiidae</taxon>
        <taxon>Polypodiales</taxon>
        <taxon>Pteridineae</taxon>
        <taxon>Pteridaceae</taxon>
        <taxon>Vittarioideae</taxon>
        <taxon>Adiantum</taxon>
    </lineage>
</organism>
<comment type="caution">
    <text evidence="1">The sequence shown here is derived from an EMBL/GenBank/DDBJ whole genome shotgun (WGS) entry which is preliminary data.</text>
</comment>